<dbReference type="GO" id="GO:0009401">
    <property type="term" value="P:phosphoenolpyruvate-dependent sugar phosphotransferase system"/>
    <property type="evidence" value="ECO:0007669"/>
    <property type="project" value="UniProtKB-KW"/>
</dbReference>
<reference evidence="9 10" key="1">
    <citation type="submission" date="2016-06" db="EMBL/GenBank/DDBJ databases">
        <authorList>
            <person name="Kjaerup R.B."/>
            <person name="Dalgaard T.S."/>
            <person name="Juul-Madsen H.R."/>
        </authorList>
    </citation>
    <scope>NUCLEOTIDE SEQUENCE [LARGE SCALE GENOMIC DNA]</scope>
    <source>
        <strain evidence="9 10">373-A1</strain>
    </source>
</reference>
<evidence type="ECO:0000256" key="4">
    <source>
        <dbReference type="ARBA" id="ARBA00022679"/>
    </source>
</evidence>
<feature type="modified residue" description="Phosphocysteine; by EIIA" evidence="7">
    <location>
        <position position="8"/>
    </location>
</feature>
<dbReference type="RefSeq" id="WP_065254727.1">
    <property type="nucleotide sequence ID" value="NZ_MAPZ01000025.1"/>
</dbReference>
<evidence type="ECO:0000313" key="10">
    <source>
        <dbReference type="Proteomes" id="UP000092714"/>
    </source>
</evidence>
<dbReference type="InterPro" id="IPR036095">
    <property type="entry name" value="PTS_EIIB-like_sf"/>
</dbReference>
<organism evidence="9 10">
    <name type="scientific">Clostridium paraputrificum</name>
    <dbReference type="NCBI Taxonomy" id="29363"/>
    <lineage>
        <taxon>Bacteria</taxon>
        <taxon>Bacillati</taxon>
        <taxon>Bacillota</taxon>
        <taxon>Clostridia</taxon>
        <taxon>Eubacteriales</taxon>
        <taxon>Clostridiaceae</taxon>
        <taxon>Clostridium</taxon>
    </lineage>
</organism>
<gene>
    <name evidence="9" type="ORF">CP373A1_13455</name>
</gene>
<proteinExistence type="predicted"/>
<dbReference type="Pfam" id="PF02302">
    <property type="entry name" value="PTS_IIB"/>
    <property type="match status" value="1"/>
</dbReference>
<dbReference type="OrthoDB" id="9808134at2"/>
<evidence type="ECO:0000259" key="8">
    <source>
        <dbReference type="PROSITE" id="PS51100"/>
    </source>
</evidence>
<dbReference type="InterPro" id="IPR013012">
    <property type="entry name" value="PTS_EIIB_3"/>
</dbReference>
<keyword evidence="2" id="KW-0597">Phosphoprotein</keyword>
<evidence type="ECO:0000256" key="7">
    <source>
        <dbReference type="PROSITE-ProRule" id="PRU00423"/>
    </source>
</evidence>
<dbReference type="Gene3D" id="3.40.50.2300">
    <property type="match status" value="1"/>
</dbReference>
<dbReference type="AlphaFoldDB" id="A0A1B8RMK7"/>
<keyword evidence="1" id="KW-0813">Transport</keyword>
<dbReference type="SUPFAM" id="SSF52794">
    <property type="entry name" value="PTS system IIB component-like"/>
    <property type="match status" value="1"/>
</dbReference>
<dbReference type="eggNOG" id="COG1440">
    <property type="taxonomic scope" value="Bacteria"/>
</dbReference>
<evidence type="ECO:0000256" key="2">
    <source>
        <dbReference type="ARBA" id="ARBA00022553"/>
    </source>
</evidence>
<comment type="caution">
    <text evidence="9">The sequence shown here is derived from an EMBL/GenBank/DDBJ whole genome shotgun (WGS) entry which is preliminary data.</text>
</comment>
<evidence type="ECO:0000256" key="3">
    <source>
        <dbReference type="ARBA" id="ARBA00022597"/>
    </source>
</evidence>
<dbReference type="PANTHER" id="PTHR34581">
    <property type="entry name" value="PTS SYSTEM N,N'-DIACETYLCHITOBIOSE-SPECIFIC EIIB COMPONENT"/>
    <property type="match status" value="1"/>
</dbReference>
<dbReference type="GO" id="GO:0008982">
    <property type="term" value="F:protein-N(PI)-phosphohistidine-sugar phosphotransferase activity"/>
    <property type="evidence" value="ECO:0007669"/>
    <property type="project" value="InterPro"/>
</dbReference>
<dbReference type="EMBL" id="MAPZ01000025">
    <property type="protein sequence ID" value="OBY10102.1"/>
    <property type="molecule type" value="Genomic_DNA"/>
</dbReference>
<dbReference type="CDD" id="cd05564">
    <property type="entry name" value="PTS_IIB_chitobiose_lichenan"/>
    <property type="match status" value="1"/>
</dbReference>
<feature type="domain" description="PTS EIIB type-3" evidence="8">
    <location>
        <begin position="1"/>
        <end position="105"/>
    </location>
</feature>
<sequence>MKKFYLFCSAGMSTSMLAKKMQNCANENNLKVEIKAFSISVMDDIVKTENPDCILLGPQVRYLLYETIKKYSPIPIMAINMIDYGKMDGEKVLKSAISLYKQSNK</sequence>
<dbReference type="InterPro" id="IPR051819">
    <property type="entry name" value="PTS_sugar-specific_EIIB"/>
</dbReference>
<dbReference type="GO" id="GO:0016301">
    <property type="term" value="F:kinase activity"/>
    <property type="evidence" value="ECO:0007669"/>
    <property type="project" value="UniProtKB-KW"/>
</dbReference>
<dbReference type="PROSITE" id="PS51100">
    <property type="entry name" value="PTS_EIIB_TYPE_3"/>
    <property type="match status" value="1"/>
</dbReference>
<protein>
    <submittedName>
        <fullName evidence="9">PTS sugar transporter subunit IIB</fullName>
    </submittedName>
</protein>
<dbReference type="InterPro" id="IPR003501">
    <property type="entry name" value="PTS_EIIB_2/3"/>
</dbReference>
<keyword evidence="4" id="KW-0808">Transferase</keyword>
<evidence type="ECO:0000256" key="6">
    <source>
        <dbReference type="ARBA" id="ARBA00022777"/>
    </source>
</evidence>
<keyword evidence="6" id="KW-0418">Kinase</keyword>
<keyword evidence="3 9" id="KW-0762">Sugar transport</keyword>
<dbReference type="PANTHER" id="PTHR34581:SF2">
    <property type="entry name" value="PTS SYSTEM N,N'-DIACETYLCHITOBIOSE-SPECIFIC EIIB COMPONENT"/>
    <property type="match status" value="1"/>
</dbReference>
<evidence type="ECO:0000256" key="5">
    <source>
        <dbReference type="ARBA" id="ARBA00022683"/>
    </source>
</evidence>
<evidence type="ECO:0000313" key="9">
    <source>
        <dbReference type="EMBL" id="OBY10102.1"/>
    </source>
</evidence>
<keyword evidence="10" id="KW-1185">Reference proteome</keyword>
<evidence type="ECO:0000256" key="1">
    <source>
        <dbReference type="ARBA" id="ARBA00022448"/>
    </source>
</evidence>
<accession>A0A1B8RMK7</accession>
<keyword evidence="5" id="KW-0598">Phosphotransferase system</keyword>
<name>A0A1B8RMK7_9CLOT</name>
<dbReference type="Proteomes" id="UP000092714">
    <property type="component" value="Unassembled WGS sequence"/>
</dbReference>